<evidence type="ECO:0000313" key="3">
    <source>
        <dbReference type="EMBL" id="MBB3890404.1"/>
    </source>
</evidence>
<name>A0A839ZWH5_9CAUL</name>
<dbReference type="CDD" id="cd03392">
    <property type="entry name" value="PAP2_like_2"/>
    <property type="match status" value="1"/>
</dbReference>
<comment type="caution">
    <text evidence="3">The sequence shown here is derived from an EMBL/GenBank/DDBJ whole genome shotgun (WGS) entry which is preliminary data.</text>
</comment>
<evidence type="ECO:0000313" key="4">
    <source>
        <dbReference type="Proteomes" id="UP000530564"/>
    </source>
</evidence>
<dbReference type="PANTHER" id="PTHR14969:SF13">
    <property type="entry name" value="AT30094P"/>
    <property type="match status" value="1"/>
</dbReference>
<evidence type="ECO:0000256" key="1">
    <source>
        <dbReference type="SAM" id="Phobius"/>
    </source>
</evidence>
<dbReference type="Pfam" id="PF01569">
    <property type="entry name" value="PAP2"/>
    <property type="match status" value="1"/>
</dbReference>
<feature type="transmembrane region" description="Helical" evidence="1">
    <location>
        <begin position="145"/>
        <end position="163"/>
    </location>
</feature>
<feature type="transmembrane region" description="Helical" evidence="1">
    <location>
        <begin position="175"/>
        <end position="196"/>
    </location>
</feature>
<dbReference type="InterPro" id="IPR000326">
    <property type="entry name" value="PAP2/HPO"/>
</dbReference>
<protein>
    <submittedName>
        <fullName evidence="3">Undecaprenyl-diphosphatase</fullName>
        <ecNumber evidence="3">3.6.1.27</ecNumber>
    </submittedName>
</protein>
<dbReference type="RefSeq" id="WP_183770448.1">
    <property type="nucleotide sequence ID" value="NZ_JACIDK010000001.1"/>
</dbReference>
<evidence type="ECO:0000259" key="2">
    <source>
        <dbReference type="SMART" id="SM00014"/>
    </source>
</evidence>
<dbReference type="SMART" id="SM00014">
    <property type="entry name" value="acidPPc"/>
    <property type="match status" value="1"/>
</dbReference>
<dbReference type="SUPFAM" id="SSF48317">
    <property type="entry name" value="Acid phosphatase/Vanadium-dependent haloperoxidase"/>
    <property type="match status" value="1"/>
</dbReference>
<gene>
    <name evidence="3" type="ORF">GGQ61_001101</name>
</gene>
<dbReference type="PANTHER" id="PTHR14969">
    <property type="entry name" value="SPHINGOSINE-1-PHOSPHATE PHOSPHOHYDROLASE"/>
    <property type="match status" value="1"/>
</dbReference>
<reference evidence="3 4" key="1">
    <citation type="submission" date="2020-08" db="EMBL/GenBank/DDBJ databases">
        <title>Genomic Encyclopedia of Type Strains, Phase IV (KMG-IV): sequencing the most valuable type-strain genomes for metagenomic binning, comparative biology and taxonomic classification.</title>
        <authorList>
            <person name="Goeker M."/>
        </authorList>
    </citation>
    <scope>NUCLEOTIDE SEQUENCE [LARGE SCALE GENOMIC DNA]</scope>
    <source>
        <strain evidence="3 4">DSM 21793</strain>
    </source>
</reference>
<dbReference type="Gene3D" id="1.20.144.10">
    <property type="entry name" value="Phosphatidic acid phosphatase type 2/haloperoxidase"/>
    <property type="match status" value="2"/>
</dbReference>
<feature type="transmembrane region" description="Helical" evidence="1">
    <location>
        <begin position="202"/>
        <end position="222"/>
    </location>
</feature>
<keyword evidence="1" id="KW-1133">Transmembrane helix</keyword>
<feature type="transmembrane region" description="Helical" evidence="1">
    <location>
        <begin position="104"/>
        <end position="125"/>
    </location>
</feature>
<proteinExistence type="predicted"/>
<keyword evidence="3" id="KW-0378">Hydrolase</keyword>
<organism evidence="3 4">
    <name type="scientific">Phenylobacterium haematophilum</name>
    <dbReference type="NCBI Taxonomy" id="98513"/>
    <lineage>
        <taxon>Bacteria</taxon>
        <taxon>Pseudomonadati</taxon>
        <taxon>Pseudomonadota</taxon>
        <taxon>Alphaproteobacteria</taxon>
        <taxon>Caulobacterales</taxon>
        <taxon>Caulobacteraceae</taxon>
        <taxon>Phenylobacterium</taxon>
    </lineage>
</organism>
<keyword evidence="1" id="KW-0812">Transmembrane</keyword>
<dbReference type="EMBL" id="JACIDK010000001">
    <property type="protein sequence ID" value="MBB3890404.1"/>
    <property type="molecule type" value="Genomic_DNA"/>
</dbReference>
<dbReference type="EC" id="3.6.1.27" evidence="3"/>
<dbReference type="GO" id="GO:0050380">
    <property type="term" value="F:undecaprenyl-diphosphatase activity"/>
    <property type="evidence" value="ECO:0007669"/>
    <property type="project" value="UniProtKB-EC"/>
</dbReference>
<feature type="domain" description="Phosphatidic acid phosphatase type 2/haloperoxidase" evidence="2">
    <location>
        <begin position="104"/>
        <end position="217"/>
    </location>
</feature>
<keyword evidence="1" id="KW-0472">Membrane</keyword>
<dbReference type="AlphaFoldDB" id="A0A839ZWH5"/>
<dbReference type="Proteomes" id="UP000530564">
    <property type="component" value="Unassembled WGS sequence"/>
</dbReference>
<sequence length="228" mass="24359">MIERLKALIGKLETRTLVLLVALAAASWLFLVVAGEVSEGGTDALDRELLLALRTPGQPSDPLGPSWLEEAVRDITALGGFTVLTLLTIVATLLLVFHQRRREALIFAATVVAAQASSQLLKAFYERERPALVAHGSYAYSHSFPSGHSAMAAAVFLILATVVASVEPRRRTKALIYGLAIVSVLGVGVSRVYLGVHWPTDVLGGWVLGASWALAAWLLLALTEPGKN</sequence>
<feature type="transmembrane region" description="Helical" evidence="1">
    <location>
        <begin position="75"/>
        <end position="97"/>
    </location>
</feature>
<accession>A0A839ZWH5</accession>
<keyword evidence="4" id="KW-1185">Reference proteome</keyword>
<dbReference type="InterPro" id="IPR036938">
    <property type="entry name" value="PAP2/HPO_sf"/>
</dbReference>